<dbReference type="GO" id="GO:0012505">
    <property type="term" value="C:endomembrane system"/>
    <property type="evidence" value="ECO:0007669"/>
    <property type="project" value="UniProtKB-SubCell"/>
</dbReference>
<evidence type="ECO:0000256" key="2">
    <source>
        <dbReference type="ARBA" id="ARBA00004127"/>
    </source>
</evidence>
<keyword evidence="5 17" id="KW-1133">Transmembrane helix</keyword>
<accession>A0A8I6TD25</accession>
<comment type="catalytic activity">
    <reaction evidence="8">
        <text>13-octadecanoyloxy-octadecanoate + H2O = 13-hydroxy-octadecanoate + octadecanoate + H(+)</text>
        <dbReference type="Rhea" id="RHEA:52084"/>
        <dbReference type="ChEBI" id="CHEBI:15377"/>
        <dbReference type="ChEBI" id="CHEBI:15378"/>
        <dbReference type="ChEBI" id="CHEBI:25629"/>
        <dbReference type="ChEBI" id="CHEBI:136304"/>
        <dbReference type="ChEBI" id="CHEBI:136335"/>
    </reaction>
    <physiologicalReaction direction="left-to-right" evidence="8">
        <dbReference type="Rhea" id="RHEA:52085"/>
    </physiologicalReaction>
</comment>
<evidence type="ECO:0000313" key="18">
    <source>
        <dbReference type="EnsemblMetazoa" id="XP_014245343.1"/>
    </source>
</evidence>
<dbReference type="PANTHER" id="PTHR10989:SF16">
    <property type="entry name" value="AT02829P-RELATED"/>
    <property type="match status" value="1"/>
</dbReference>
<evidence type="ECO:0000256" key="14">
    <source>
        <dbReference type="ARBA" id="ARBA00049296"/>
    </source>
</evidence>
<evidence type="ECO:0000256" key="4">
    <source>
        <dbReference type="ARBA" id="ARBA00022692"/>
    </source>
</evidence>
<evidence type="ECO:0000256" key="16">
    <source>
        <dbReference type="ARBA" id="ARBA00049428"/>
    </source>
</evidence>
<comment type="catalytic activity">
    <reaction evidence="9">
        <text>9-hexadecanoyloxy-octadecanoate + H2O = 9-hydroxy-octadecanoate + hexadecanoate + H(+)</text>
        <dbReference type="Rhea" id="RHEA:52052"/>
        <dbReference type="ChEBI" id="CHEBI:7896"/>
        <dbReference type="ChEBI" id="CHEBI:15377"/>
        <dbReference type="ChEBI" id="CHEBI:15378"/>
        <dbReference type="ChEBI" id="CHEBI:83670"/>
        <dbReference type="ChEBI" id="CHEBI:136286"/>
    </reaction>
    <physiologicalReaction direction="left-to-right" evidence="9">
        <dbReference type="Rhea" id="RHEA:52053"/>
    </physiologicalReaction>
</comment>
<dbReference type="OrthoDB" id="1898221at2759"/>
<name>A0A8I6TD25_CIMLE</name>
<evidence type="ECO:0000256" key="3">
    <source>
        <dbReference type="ARBA" id="ARBA00009300"/>
    </source>
</evidence>
<feature type="transmembrane region" description="Helical" evidence="17">
    <location>
        <begin position="20"/>
        <end position="38"/>
    </location>
</feature>
<comment type="catalytic activity">
    <reaction evidence="12">
        <text>9-(9Z-octadecenoyloxy)-octadecanoate + H2O = 9-hydroxy-octadecanoate + (9Z)-octadecenoate + H(+)</text>
        <dbReference type="Rhea" id="RHEA:52048"/>
        <dbReference type="ChEBI" id="CHEBI:15377"/>
        <dbReference type="ChEBI" id="CHEBI:15378"/>
        <dbReference type="ChEBI" id="CHEBI:30823"/>
        <dbReference type="ChEBI" id="CHEBI:136282"/>
        <dbReference type="ChEBI" id="CHEBI:136286"/>
    </reaction>
    <physiologicalReaction direction="left-to-right" evidence="12">
        <dbReference type="Rhea" id="RHEA:52049"/>
    </physiologicalReaction>
</comment>
<dbReference type="Proteomes" id="UP000494040">
    <property type="component" value="Unassembled WGS sequence"/>
</dbReference>
<comment type="similarity">
    <text evidence="3">Belongs to the AIG1 family.</text>
</comment>
<evidence type="ECO:0000313" key="19">
    <source>
        <dbReference type="Proteomes" id="UP000494040"/>
    </source>
</evidence>
<comment type="catalytic activity">
    <reaction evidence="10">
        <text>12-octadecanoyloxy-octadecanoate + H2O = 12-hydroxyoctadecanoate + octadecanoate + H(+)</text>
        <dbReference type="Rhea" id="RHEA:52080"/>
        <dbReference type="ChEBI" id="CHEBI:15377"/>
        <dbReference type="ChEBI" id="CHEBI:15378"/>
        <dbReference type="ChEBI" id="CHEBI:25629"/>
        <dbReference type="ChEBI" id="CHEBI:84201"/>
        <dbReference type="ChEBI" id="CHEBI:136330"/>
    </reaction>
    <physiologicalReaction direction="left-to-right" evidence="10">
        <dbReference type="Rhea" id="RHEA:52081"/>
    </physiologicalReaction>
</comment>
<keyword evidence="4 17" id="KW-0812">Transmembrane</keyword>
<protein>
    <submittedName>
        <fullName evidence="18">Uncharacterized protein</fullName>
    </submittedName>
</protein>
<comment type="subcellular location">
    <subcellularLocation>
        <location evidence="2">Endomembrane system</location>
        <topology evidence="2">Multi-pass membrane protein</topology>
    </subcellularLocation>
</comment>
<dbReference type="GO" id="GO:0016020">
    <property type="term" value="C:membrane"/>
    <property type="evidence" value="ECO:0007669"/>
    <property type="project" value="InterPro"/>
</dbReference>
<feature type="transmembrane region" description="Helical" evidence="17">
    <location>
        <begin position="103"/>
        <end position="122"/>
    </location>
</feature>
<keyword evidence="19" id="KW-1185">Reference proteome</keyword>
<dbReference type="PANTHER" id="PTHR10989">
    <property type="entry name" value="ANDROGEN-INDUCED PROTEIN 1-RELATED"/>
    <property type="match status" value="1"/>
</dbReference>
<evidence type="ECO:0000256" key="12">
    <source>
        <dbReference type="ARBA" id="ARBA00048800"/>
    </source>
</evidence>
<evidence type="ECO:0000256" key="8">
    <source>
        <dbReference type="ARBA" id="ARBA00047427"/>
    </source>
</evidence>
<proteinExistence type="inferred from homology"/>
<evidence type="ECO:0000256" key="11">
    <source>
        <dbReference type="ARBA" id="ARBA00048701"/>
    </source>
</evidence>
<dbReference type="InterPro" id="IPR006838">
    <property type="entry name" value="ADTRP_AIG1"/>
</dbReference>
<sequence length="249" mass="29018">MVMNIPVRQRYPMIFPVINGSLHFFGAFYFGCALYMHFVHLRVVVANGLLLFLHGTKFIGIWSAVAQLVYLLYCTGLDLKNIVKPEDSPDASTVVKDFIQTSLVFPSSLVSSVSFWIFFCINKNMIFKNGENRSPLWITHLIYSYNIIIQILEMATSSRNYPNNTASFIGIFSFFVAYVFWTHLVHWYTGEWSYYILEKMNLPVRILFFISFYILLHTGYVLGYLFNSMLWGSDNERKIRPRTEITIVI</sequence>
<evidence type="ECO:0000256" key="10">
    <source>
        <dbReference type="ARBA" id="ARBA00048680"/>
    </source>
</evidence>
<evidence type="ECO:0000256" key="17">
    <source>
        <dbReference type="SAM" id="Phobius"/>
    </source>
</evidence>
<dbReference type="Pfam" id="PF04750">
    <property type="entry name" value="Far-17a_AIG1"/>
    <property type="match status" value="1"/>
</dbReference>
<keyword evidence="6 17" id="KW-0472">Membrane</keyword>
<evidence type="ECO:0000256" key="9">
    <source>
        <dbReference type="ARBA" id="ARBA00047863"/>
    </source>
</evidence>
<organism evidence="18 19">
    <name type="scientific">Cimex lectularius</name>
    <name type="common">Bed bug</name>
    <name type="synonym">Acanthia lectularia</name>
    <dbReference type="NCBI Taxonomy" id="79782"/>
    <lineage>
        <taxon>Eukaryota</taxon>
        <taxon>Metazoa</taxon>
        <taxon>Ecdysozoa</taxon>
        <taxon>Arthropoda</taxon>
        <taxon>Hexapoda</taxon>
        <taxon>Insecta</taxon>
        <taxon>Pterygota</taxon>
        <taxon>Neoptera</taxon>
        <taxon>Paraneoptera</taxon>
        <taxon>Hemiptera</taxon>
        <taxon>Heteroptera</taxon>
        <taxon>Panheteroptera</taxon>
        <taxon>Cimicomorpha</taxon>
        <taxon>Cimicidae</taxon>
        <taxon>Cimex</taxon>
    </lineage>
</organism>
<evidence type="ECO:0000256" key="7">
    <source>
        <dbReference type="ARBA" id="ARBA00047368"/>
    </source>
</evidence>
<dbReference type="RefSeq" id="XP_014245343.1">
    <property type="nucleotide sequence ID" value="XM_014389857.2"/>
</dbReference>
<evidence type="ECO:0000256" key="5">
    <source>
        <dbReference type="ARBA" id="ARBA00022989"/>
    </source>
</evidence>
<dbReference type="AlphaFoldDB" id="A0A8I6TD25"/>
<dbReference type="GeneID" id="106664277"/>
<dbReference type="KEGG" id="clec:106664277"/>
<comment type="catalytic activity">
    <reaction evidence="15">
        <text>13-(9Z-hexadecenoyloxy)-octadecanoate + H2O = 13-hydroxy-octadecanoate + (9Z)-hexadecenoate + H(+)</text>
        <dbReference type="Rhea" id="RHEA:52076"/>
        <dbReference type="ChEBI" id="CHEBI:15377"/>
        <dbReference type="ChEBI" id="CHEBI:15378"/>
        <dbReference type="ChEBI" id="CHEBI:32372"/>
        <dbReference type="ChEBI" id="CHEBI:136304"/>
        <dbReference type="ChEBI" id="CHEBI:136315"/>
    </reaction>
    <physiologicalReaction direction="left-to-right" evidence="15">
        <dbReference type="Rhea" id="RHEA:52077"/>
    </physiologicalReaction>
</comment>
<comment type="catalytic activity">
    <reaction evidence="13">
        <text>9-octadecanoyloxy-octadecanoate + H2O = 9-hydroxy-octadecanoate + octadecanoate + H(+)</text>
        <dbReference type="Rhea" id="RHEA:52096"/>
        <dbReference type="ChEBI" id="CHEBI:15377"/>
        <dbReference type="ChEBI" id="CHEBI:15378"/>
        <dbReference type="ChEBI" id="CHEBI:25629"/>
        <dbReference type="ChEBI" id="CHEBI:136286"/>
        <dbReference type="ChEBI" id="CHEBI:136373"/>
    </reaction>
    <physiologicalReaction direction="left-to-right" evidence="13">
        <dbReference type="Rhea" id="RHEA:52097"/>
    </physiologicalReaction>
</comment>
<reference evidence="18" key="1">
    <citation type="submission" date="2022-01" db="UniProtKB">
        <authorList>
            <consortium name="EnsemblMetazoa"/>
        </authorList>
    </citation>
    <scope>IDENTIFICATION</scope>
</reference>
<comment type="catalytic activity">
    <reaction evidence="14">
        <text>13-(9Z-octadecenoyloxy)-octadecanoate + H2O = 13-hydroxy-octadecanoate + (9Z)-octadecenoate + H(+)</text>
        <dbReference type="Rhea" id="RHEA:52064"/>
        <dbReference type="ChEBI" id="CHEBI:15377"/>
        <dbReference type="ChEBI" id="CHEBI:15378"/>
        <dbReference type="ChEBI" id="CHEBI:30823"/>
        <dbReference type="ChEBI" id="CHEBI:136303"/>
        <dbReference type="ChEBI" id="CHEBI:136304"/>
    </reaction>
    <physiologicalReaction direction="left-to-right" evidence="14">
        <dbReference type="Rhea" id="RHEA:52065"/>
    </physiologicalReaction>
</comment>
<dbReference type="EnsemblMetazoa" id="XM_014389857.2">
    <property type="protein sequence ID" value="XP_014245343.1"/>
    <property type="gene ID" value="LOC106664277"/>
</dbReference>
<evidence type="ECO:0000256" key="6">
    <source>
        <dbReference type="ARBA" id="ARBA00023136"/>
    </source>
</evidence>
<feature type="transmembrane region" description="Helical" evidence="17">
    <location>
        <begin position="206"/>
        <end position="226"/>
    </location>
</feature>
<evidence type="ECO:0000256" key="1">
    <source>
        <dbReference type="ARBA" id="ARBA00000923"/>
    </source>
</evidence>
<feature type="transmembrane region" description="Helical" evidence="17">
    <location>
        <begin position="50"/>
        <end position="73"/>
    </location>
</feature>
<evidence type="ECO:0000256" key="13">
    <source>
        <dbReference type="ARBA" id="ARBA00049221"/>
    </source>
</evidence>
<evidence type="ECO:0000256" key="15">
    <source>
        <dbReference type="ARBA" id="ARBA00049322"/>
    </source>
</evidence>
<comment type="catalytic activity">
    <reaction evidence="16">
        <text>12-(9Z-hexadecenoyloxy)-octadecanoate + H2O = 12-hydroxyoctadecanoate + (9Z)-hexadecenoate + H(+)</text>
        <dbReference type="Rhea" id="RHEA:52072"/>
        <dbReference type="ChEBI" id="CHEBI:15377"/>
        <dbReference type="ChEBI" id="CHEBI:15378"/>
        <dbReference type="ChEBI" id="CHEBI:32372"/>
        <dbReference type="ChEBI" id="CHEBI:84201"/>
        <dbReference type="ChEBI" id="CHEBI:136312"/>
    </reaction>
    <physiologicalReaction direction="left-to-right" evidence="16">
        <dbReference type="Rhea" id="RHEA:52073"/>
    </physiologicalReaction>
</comment>
<comment type="catalytic activity">
    <reaction evidence="11">
        <text>12-(9Z-octadecenoyloxy)-octadecanoate + H2O = 12-hydroxyoctadecanoate + (9Z)-octadecenoate + H(+)</text>
        <dbReference type="Rhea" id="RHEA:52060"/>
        <dbReference type="ChEBI" id="CHEBI:15377"/>
        <dbReference type="ChEBI" id="CHEBI:15378"/>
        <dbReference type="ChEBI" id="CHEBI:30823"/>
        <dbReference type="ChEBI" id="CHEBI:84201"/>
        <dbReference type="ChEBI" id="CHEBI:136302"/>
    </reaction>
    <physiologicalReaction direction="left-to-right" evidence="11">
        <dbReference type="Rhea" id="RHEA:52061"/>
    </physiologicalReaction>
</comment>
<feature type="transmembrane region" description="Helical" evidence="17">
    <location>
        <begin position="164"/>
        <end position="185"/>
    </location>
</feature>
<comment type="catalytic activity">
    <reaction evidence="7">
        <text>12-hexadecanoyloxy-octadecanoate + H2O = 12-hydroxyoctadecanoate + hexadecanoate + H(+)</text>
        <dbReference type="Rhea" id="RHEA:52056"/>
        <dbReference type="ChEBI" id="CHEBI:7896"/>
        <dbReference type="ChEBI" id="CHEBI:15377"/>
        <dbReference type="ChEBI" id="CHEBI:15378"/>
        <dbReference type="ChEBI" id="CHEBI:83677"/>
        <dbReference type="ChEBI" id="CHEBI:84201"/>
    </reaction>
    <physiologicalReaction direction="left-to-right" evidence="7">
        <dbReference type="Rhea" id="RHEA:52057"/>
    </physiologicalReaction>
</comment>
<comment type="catalytic activity">
    <reaction evidence="1">
        <text>9-(9Z-hexadecenoyloxy)-octadecanoate + H2O = (9Z)-hexadecenoate + 9-hydroxy-octadecanoate + H(+)</text>
        <dbReference type="Rhea" id="RHEA:52068"/>
        <dbReference type="ChEBI" id="CHEBI:15377"/>
        <dbReference type="ChEBI" id="CHEBI:15378"/>
        <dbReference type="ChEBI" id="CHEBI:32372"/>
        <dbReference type="ChEBI" id="CHEBI:136286"/>
        <dbReference type="ChEBI" id="CHEBI:136309"/>
    </reaction>
    <physiologicalReaction direction="left-to-right" evidence="1">
        <dbReference type="Rhea" id="RHEA:52069"/>
    </physiologicalReaction>
</comment>